<keyword evidence="6 8" id="KW-0408">Iron</keyword>
<dbReference type="PROSITE" id="PS00086">
    <property type="entry name" value="CYTOCHROME_P450"/>
    <property type="match status" value="1"/>
</dbReference>
<dbReference type="EMBL" id="CAXLJM020000068">
    <property type="protein sequence ID" value="CAL8124688.1"/>
    <property type="molecule type" value="Genomic_DNA"/>
</dbReference>
<evidence type="ECO:0000313" key="10">
    <source>
        <dbReference type="Proteomes" id="UP001642540"/>
    </source>
</evidence>
<keyword evidence="5 8" id="KW-0560">Oxidoreductase</keyword>
<dbReference type="Pfam" id="PF00067">
    <property type="entry name" value="p450"/>
    <property type="match status" value="1"/>
</dbReference>
<dbReference type="PANTHER" id="PTHR24300">
    <property type="entry name" value="CYTOCHROME P450 508A4-RELATED"/>
    <property type="match status" value="1"/>
</dbReference>
<accession>A0ABP1RFX0</accession>
<dbReference type="SUPFAM" id="SSF48264">
    <property type="entry name" value="Cytochrome P450"/>
    <property type="match status" value="1"/>
</dbReference>
<keyword evidence="4 8" id="KW-0479">Metal-binding</keyword>
<comment type="cofactor">
    <cofactor evidence="1">
        <name>heme</name>
        <dbReference type="ChEBI" id="CHEBI:30413"/>
    </cofactor>
</comment>
<gene>
    <name evidence="9" type="ORF">ODALV1_LOCUS20723</name>
</gene>
<sequence length="503" mass="58332">MLIVLCYILLGLVSLLLLSFLNENFFSKKRNLPPGPLRFPFFGNLFQIAAINTKEPYLAFSKLKEKYGDIVSIQLGSVYSVVLNSFEVMEEHLVKPEYSDRLFTDWFAERTFKKRLGVIMSKYPEPWQEIRRFSLRTLRDFGYGKRNRMHIVIESELTDIVQELRTSVKENNGIHTFDCYFTLSILNVLWSMLAGTRYEHNDPKLLTLIKLVRDMMSSCNFGNSVLLAYPEWKDWFPDWTGLTLQRKCWKETNIFFQEFINERKQLGIYKSNPENVIDEFLHEVDARAEQNDTEFTEQQLIALMSDFFIAGSETTSHTLSWCILYLILNPHVQKKLQAEIDSLVPNGTFPTVEHESKLHYVRATLAECHRMGSVLPLMVPRAAQKDTVCGQYFIPKGTYIIANIYGMLHEKGYWKDPENFRPERFLDERGCFKSDPRLKPFGFGKRVCLGEPLASMSLIHYLTVLLQNFSFHQVPNSPLPSVSPVVGVSNGPQPFRALIECRH</sequence>
<dbReference type="InterPro" id="IPR002401">
    <property type="entry name" value="Cyt_P450_E_grp-I"/>
</dbReference>
<dbReference type="InterPro" id="IPR017972">
    <property type="entry name" value="Cyt_P450_CS"/>
</dbReference>
<keyword evidence="3 8" id="KW-0349">Heme</keyword>
<keyword evidence="10" id="KW-1185">Reference proteome</keyword>
<name>A0ABP1RFX0_9HEXA</name>
<evidence type="ECO:0000256" key="1">
    <source>
        <dbReference type="ARBA" id="ARBA00001971"/>
    </source>
</evidence>
<evidence type="ECO:0008006" key="11">
    <source>
        <dbReference type="Google" id="ProtNLM"/>
    </source>
</evidence>
<evidence type="ECO:0000256" key="6">
    <source>
        <dbReference type="ARBA" id="ARBA00023004"/>
    </source>
</evidence>
<dbReference type="Gene3D" id="1.10.630.10">
    <property type="entry name" value="Cytochrome P450"/>
    <property type="match status" value="1"/>
</dbReference>
<dbReference type="InterPro" id="IPR001128">
    <property type="entry name" value="Cyt_P450"/>
</dbReference>
<comment type="caution">
    <text evidence="9">The sequence shown here is derived from an EMBL/GenBank/DDBJ whole genome shotgun (WGS) entry which is preliminary data.</text>
</comment>
<evidence type="ECO:0000256" key="3">
    <source>
        <dbReference type="ARBA" id="ARBA00022617"/>
    </source>
</evidence>
<comment type="similarity">
    <text evidence="2 8">Belongs to the cytochrome P450 family.</text>
</comment>
<evidence type="ECO:0000256" key="5">
    <source>
        <dbReference type="ARBA" id="ARBA00023002"/>
    </source>
</evidence>
<dbReference type="EMBL" id="CAXLJM020000068">
    <property type="protein sequence ID" value="CAL8124684.1"/>
    <property type="molecule type" value="Genomic_DNA"/>
</dbReference>
<dbReference type="Proteomes" id="UP001642540">
    <property type="component" value="Unassembled WGS sequence"/>
</dbReference>
<dbReference type="PANTHER" id="PTHR24300:SF376">
    <property type="entry name" value="CYTOCHROME P450 15A1"/>
    <property type="match status" value="1"/>
</dbReference>
<evidence type="ECO:0000256" key="2">
    <source>
        <dbReference type="ARBA" id="ARBA00010617"/>
    </source>
</evidence>
<dbReference type="PRINTS" id="PR00385">
    <property type="entry name" value="P450"/>
</dbReference>
<protein>
    <recommendedName>
        <fullName evidence="11">Methyl farnesoate epoxidase</fullName>
    </recommendedName>
</protein>
<dbReference type="InterPro" id="IPR036396">
    <property type="entry name" value="Cyt_P450_sf"/>
</dbReference>
<evidence type="ECO:0000256" key="8">
    <source>
        <dbReference type="RuleBase" id="RU000461"/>
    </source>
</evidence>
<dbReference type="InterPro" id="IPR050182">
    <property type="entry name" value="Cytochrome_P450_fam2"/>
</dbReference>
<keyword evidence="7 8" id="KW-0503">Monooxygenase</keyword>
<evidence type="ECO:0000256" key="4">
    <source>
        <dbReference type="ARBA" id="ARBA00022723"/>
    </source>
</evidence>
<evidence type="ECO:0000313" key="9">
    <source>
        <dbReference type="EMBL" id="CAL8124688.1"/>
    </source>
</evidence>
<reference evidence="9 10" key="1">
    <citation type="submission" date="2024-08" db="EMBL/GenBank/DDBJ databases">
        <authorList>
            <person name="Cucini C."/>
            <person name="Frati F."/>
        </authorList>
    </citation>
    <scope>NUCLEOTIDE SEQUENCE [LARGE SCALE GENOMIC DNA]</scope>
</reference>
<evidence type="ECO:0000256" key="7">
    <source>
        <dbReference type="ARBA" id="ARBA00023033"/>
    </source>
</evidence>
<organism evidence="9 10">
    <name type="scientific">Orchesella dallaii</name>
    <dbReference type="NCBI Taxonomy" id="48710"/>
    <lineage>
        <taxon>Eukaryota</taxon>
        <taxon>Metazoa</taxon>
        <taxon>Ecdysozoa</taxon>
        <taxon>Arthropoda</taxon>
        <taxon>Hexapoda</taxon>
        <taxon>Collembola</taxon>
        <taxon>Entomobryomorpha</taxon>
        <taxon>Entomobryoidea</taxon>
        <taxon>Orchesellidae</taxon>
        <taxon>Orchesellinae</taxon>
        <taxon>Orchesella</taxon>
    </lineage>
</organism>
<dbReference type="PRINTS" id="PR00463">
    <property type="entry name" value="EP450I"/>
</dbReference>
<proteinExistence type="inferred from homology"/>